<protein>
    <submittedName>
        <fullName evidence="1">Uncharacterized protein</fullName>
    </submittedName>
</protein>
<sequence>MTYCNTIPMSVSGCDKVKGMVVAIARIDQYLCGIHMESIPNYYPRGEALDFGCSTKNRAVIPLKGNRINFEMSLTLRKQTNRRTG</sequence>
<dbReference type="Proteomes" id="UP000886998">
    <property type="component" value="Unassembled WGS sequence"/>
</dbReference>
<evidence type="ECO:0000313" key="2">
    <source>
        <dbReference type="Proteomes" id="UP000886998"/>
    </source>
</evidence>
<gene>
    <name evidence="1" type="ORF">TNIN_146311</name>
</gene>
<reference evidence="1" key="1">
    <citation type="submission" date="2020-08" db="EMBL/GenBank/DDBJ databases">
        <title>Multicomponent nature underlies the extraordinary mechanical properties of spider dragline silk.</title>
        <authorList>
            <person name="Kono N."/>
            <person name="Nakamura H."/>
            <person name="Mori M."/>
            <person name="Yoshida Y."/>
            <person name="Ohtoshi R."/>
            <person name="Malay A.D."/>
            <person name="Moran D.A.P."/>
            <person name="Tomita M."/>
            <person name="Numata K."/>
            <person name="Arakawa K."/>
        </authorList>
    </citation>
    <scope>NUCLEOTIDE SEQUENCE</scope>
</reference>
<dbReference type="AlphaFoldDB" id="A0A8X6JBD3"/>
<organism evidence="1 2">
    <name type="scientific">Trichonephila inaurata madagascariensis</name>
    <dbReference type="NCBI Taxonomy" id="2747483"/>
    <lineage>
        <taxon>Eukaryota</taxon>
        <taxon>Metazoa</taxon>
        <taxon>Ecdysozoa</taxon>
        <taxon>Arthropoda</taxon>
        <taxon>Chelicerata</taxon>
        <taxon>Arachnida</taxon>
        <taxon>Araneae</taxon>
        <taxon>Araneomorphae</taxon>
        <taxon>Entelegynae</taxon>
        <taxon>Araneoidea</taxon>
        <taxon>Nephilidae</taxon>
        <taxon>Trichonephila</taxon>
        <taxon>Trichonephila inaurata</taxon>
    </lineage>
</organism>
<keyword evidence="2" id="KW-1185">Reference proteome</keyword>
<evidence type="ECO:0000313" key="1">
    <source>
        <dbReference type="EMBL" id="GFS54845.1"/>
    </source>
</evidence>
<name>A0A8X6JBD3_9ARAC</name>
<comment type="caution">
    <text evidence="1">The sequence shown here is derived from an EMBL/GenBank/DDBJ whole genome shotgun (WGS) entry which is preliminary data.</text>
</comment>
<dbReference type="EMBL" id="BMAV01026962">
    <property type="protein sequence ID" value="GFS54845.1"/>
    <property type="molecule type" value="Genomic_DNA"/>
</dbReference>
<proteinExistence type="predicted"/>
<accession>A0A8X6JBD3</accession>